<feature type="region of interest" description="Disordered" evidence="14">
    <location>
        <begin position="168"/>
        <end position="191"/>
    </location>
</feature>
<keyword evidence="17" id="KW-1185">Reference proteome</keyword>
<feature type="domain" description="SH2" evidence="15">
    <location>
        <begin position="534"/>
        <end position="639"/>
    </location>
</feature>
<dbReference type="PANTHER" id="PTHR11801">
    <property type="entry name" value="SIGNAL TRANSDUCER AND ACTIVATOR OF TRANSCRIPTION"/>
    <property type="match status" value="1"/>
</dbReference>
<evidence type="ECO:0000256" key="13">
    <source>
        <dbReference type="RuleBase" id="RU046415"/>
    </source>
</evidence>
<evidence type="ECO:0000256" key="14">
    <source>
        <dbReference type="SAM" id="MobiDB-lite"/>
    </source>
</evidence>
<accession>A0ABQ9DWX4</accession>
<dbReference type="Gene3D" id="2.60.40.630">
    <property type="entry name" value="STAT transcription factor, DNA-binding domain"/>
    <property type="match status" value="1"/>
</dbReference>
<name>A0ABQ9DWX4_9PASS</name>
<dbReference type="SUPFAM" id="SSF47655">
    <property type="entry name" value="STAT"/>
    <property type="match status" value="1"/>
</dbReference>
<dbReference type="Pfam" id="PF00017">
    <property type="entry name" value="SH2"/>
    <property type="match status" value="1"/>
</dbReference>
<evidence type="ECO:0000256" key="2">
    <source>
        <dbReference type="ARBA" id="ARBA00004496"/>
    </source>
</evidence>
<dbReference type="CDD" id="cd16856">
    <property type="entry name" value="STAT6_CCD"/>
    <property type="match status" value="1"/>
</dbReference>
<keyword evidence="10 13" id="KW-0804">Transcription</keyword>
<comment type="similarity">
    <text evidence="3 13">Belongs to the transcription factor STAT family.</text>
</comment>
<evidence type="ECO:0000256" key="11">
    <source>
        <dbReference type="ARBA" id="ARBA00023242"/>
    </source>
</evidence>
<keyword evidence="9 13" id="KW-0010">Activator</keyword>
<evidence type="ECO:0000256" key="7">
    <source>
        <dbReference type="ARBA" id="ARBA00023015"/>
    </source>
</evidence>
<dbReference type="SUPFAM" id="SSF55550">
    <property type="entry name" value="SH2 domain"/>
    <property type="match status" value="1"/>
</dbReference>
<evidence type="ECO:0000256" key="5">
    <source>
        <dbReference type="ARBA" id="ARBA00022553"/>
    </source>
</evidence>
<dbReference type="InterPro" id="IPR015988">
    <property type="entry name" value="STAT_TF_CC"/>
</dbReference>
<dbReference type="InterPro" id="IPR036860">
    <property type="entry name" value="SH2_dom_sf"/>
</dbReference>
<keyword evidence="6 12" id="KW-0727">SH2 domain</keyword>
<evidence type="ECO:0000259" key="15">
    <source>
        <dbReference type="PROSITE" id="PS50001"/>
    </source>
</evidence>
<dbReference type="EMBL" id="WHWB01032136">
    <property type="protein sequence ID" value="KAJ7426841.1"/>
    <property type="molecule type" value="Genomic_DNA"/>
</dbReference>
<protein>
    <recommendedName>
        <fullName evidence="13">Signal transducer and activator of transcription</fullName>
    </recommendedName>
</protein>
<dbReference type="SMART" id="SM00964">
    <property type="entry name" value="STAT_int"/>
    <property type="match status" value="1"/>
</dbReference>
<evidence type="ECO:0000256" key="12">
    <source>
        <dbReference type="PROSITE-ProRule" id="PRU00191"/>
    </source>
</evidence>
<dbReference type="InterPro" id="IPR013801">
    <property type="entry name" value="STAT_TF_DNA-bd"/>
</dbReference>
<comment type="subcellular location">
    <subcellularLocation>
        <location evidence="2 13">Cytoplasm</location>
    </subcellularLocation>
    <subcellularLocation>
        <location evidence="1 13">Nucleus</location>
    </subcellularLocation>
</comment>
<reference evidence="16" key="1">
    <citation type="submission" date="2019-10" db="EMBL/GenBank/DDBJ databases">
        <authorList>
            <person name="Soares A.E.R."/>
            <person name="Aleixo A."/>
            <person name="Schneider P."/>
            <person name="Miyaki C.Y."/>
            <person name="Schneider M.P."/>
            <person name="Mello C."/>
            <person name="Vasconcelos A.T.R."/>
        </authorList>
    </citation>
    <scope>NUCLEOTIDE SEQUENCE</scope>
    <source>
        <tissue evidence="16">Muscle</tissue>
    </source>
</reference>
<comment type="caution">
    <text evidence="16">The sequence shown here is derived from an EMBL/GenBank/DDBJ whole genome shotgun (WGS) entry which is preliminary data.</text>
</comment>
<dbReference type="Proteomes" id="UP001145742">
    <property type="component" value="Unassembled WGS sequence"/>
</dbReference>
<evidence type="ECO:0000256" key="10">
    <source>
        <dbReference type="ARBA" id="ARBA00023163"/>
    </source>
</evidence>
<evidence type="ECO:0000313" key="16">
    <source>
        <dbReference type="EMBL" id="KAJ7426841.1"/>
    </source>
</evidence>
<dbReference type="SUPFAM" id="SSF49417">
    <property type="entry name" value="p53-like transcription factors"/>
    <property type="match status" value="1"/>
</dbReference>
<proteinExistence type="inferred from homology"/>
<keyword evidence="11 13" id="KW-0539">Nucleus</keyword>
<dbReference type="SUPFAM" id="SSF48092">
    <property type="entry name" value="Transcription factor STAT-4 N-domain"/>
    <property type="match status" value="1"/>
</dbReference>
<evidence type="ECO:0000256" key="1">
    <source>
        <dbReference type="ARBA" id="ARBA00004123"/>
    </source>
</evidence>
<evidence type="ECO:0000256" key="6">
    <source>
        <dbReference type="ARBA" id="ARBA00022999"/>
    </source>
</evidence>
<keyword evidence="4 13" id="KW-0963">Cytoplasm</keyword>
<dbReference type="Gene3D" id="1.10.532.10">
    <property type="entry name" value="STAT transcription factor, N-terminal domain"/>
    <property type="match status" value="1"/>
</dbReference>
<sequence>MSVSVSIWYRRGSAVVQVTVLKMSLWNIVSHIPLEEFSGLSVEFPRSLRCLLADWLENQPWEFINGSDAFCTSLASGMLSAMLEKLRSAASPDGQQGQILQQVNSLENTYRRDPLRLVAILRAVLEAEKAAVLKRDHHLPLSFHRRQEELKFSVGLQRLQHRVREIQALRDSPMGEGTGRDSAKQSPVPGTARQELPTLILEAMKELEAIKQQVLKRIQIWKRQQQLAGNGAVFEENLAPLQKRCEDLVEVYFQLQQQVMAASTELGPELLPRLLERFNEVLSSLVKSSFLVEKQPPQVLKTQTKFQASVRFLLGPRLLKAAPKPYMVRADMVTEKQARELALSTYSNTLSESTGEIMHNVVALETNPTNGTCCANFKNVLLKKIKRCERKGSESVTEEKCAVLFSTTVALTPTNASVHLQVLSLPIVVIVHGNQDNNAKATVLWDNAFSEIDRVPFIVAERVPWEKMCDTLNLKFMAEVQTTKGLLKEHYFFLAQKIFNDHSATPEDFQSRSVSWAQFNKEILPGRGFTFWQWFDGVLDLTKRCLKSYWSDRLIMGFISKQYVCKLLSTEQPDGTFLLRFSDSEIGGITIAYVIRGKDGSSQVENIQPFSAKDLSIRSLGDRIRDLGQLRNLFPNIPKDQAFGSHYNKEQTGKDGRGYVSTAIKMTVESERDQQPPSTMGGPHKAPQVPVFCQPVLQPELCPENLPPRMWTPPVLPPSLGMDPVLPHCPDPTFRNPGPFMPNQFMPGEDPQLLSGGAPSALQDEEMPELPPFPEVVDAPLPSPLRWMSPSMETTPSPELEQLLQDVPLFPPFAPSPQHSGYPNANPSCWGLGEARWDDSARPGHA</sequence>
<dbReference type="InterPro" id="IPR008967">
    <property type="entry name" value="p53-like_TF_DNA-bd_sf"/>
</dbReference>
<dbReference type="InterPro" id="IPR036535">
    <property type="entry name" value="STAT_N_sf"/>
</dbReference>
<dbReference type="Pfam" id="PF21354">
    <property type="entry name" value="STAT_linker"/>
    <property type="match status" value="1"/>
</dbReference>
<dbReference type="InterPro" id="IPR013799">
    <property type="entry name" value="STAT_TF_prot_interaction"/>
</dbReference>
<evidence type="ECO:0000256" key="9">
    <source>
        <dbReference type="ARBA" id="ARBA00023159"/>
    </source>
</evidence>
<organism evidence="16 17">
    <name type="scientific">Willisornis vidua</name>
    <name type="common">Xingu scale-backed antbird</name>
    <dbReference type="NCBI Taxonomy" id="1566151"/>
    <lineage>
        <taxon>Eukaryota</taxon>
        <taxon>Metazoa</taxon>
        <taxon>Chordata</taxon>
        <taxon>Craniata</taxon>
        <taxon>Vertebrata</taxon>
        <taxon>Euteleostomi</taxon>
        <taxon>Archelosauria</taxon>
        <taxon>Archosauria</taxon>
        <taxon>Dinosauria</taxon>
        <taxon>Saurischia</taxon>
        <taxon>Theropoda</taxon>
        <taxon>Coelurosauria</taxon>
        <taxon>Aves</taxon>
        <taxon>Neognathae</taxon>
        <taxon>Neoaves</taxon>
        <taxon>Telluraves</taxon>
        <taxon>Australaves</taxon>
        <taxon>Passeriformes</taxon>
        <taxon>Thamnophilidae</taxon>
        <taxon>Willisornis</taxon>
    </lineage>
</organism>
<keyword evidence="8 13" id="KW-0238">DNA-binding</keyword>
<dbReference type="PROSITE" id="PS50001">
    <property type="entry name" value="SH2"/>
    <property type="match status" value="1"/>
</dbReference>
<dbReference type="Gene3D" id="1.10.238.10">
    <property type="entry name" value="EF-hand"/>
    <property type="match status" value="1"/>
</dbReference>
<dbReference type="Gene3D" id="1.20.1050.20">
    <property type="entry name" value="STAT transcription factor, all-alpha domain"/>
    <property type="match status" value="1"/>
</dbReference>
<gene>
    <name evidence="16" type="primary">Stat6</name>
    <name evidence="16" type="ORF">WISP_12035</name>
</gene>
<dbReference type="InterPro" id="IPR012345">
    <property type="entry name" value="STAT_TF_DNA-bd_N"/>
</dbReference>
<dbReference type="SMART" id="SM00252">
    <property type="entry name" value="SH2"/>
    <property type="match status" value="1"/>
</dbReference>
<dbReference type="Gene3D" id="3.30.505.10">
    <property type="entry name" value="SH2 domain"/>
    <property type="match status" value="1"/>
</dbReference>
<evidence type="ECO:0000256" key="8">
    <source>
        <dbReference type="ARBA" id="ARBA00023125"/>
    </source>
</evidence>
<dbReference type="InterPro" id="IPR013800">
    <property type="entry name" value="STAT_TF_alpha"/>
</dbReference>
<dbReference type="Pfam" id="PF01017">
    <property type="entry name" value="STAT_alpha"/>
    <property type="match status" value="1"/>
</dbReference>
<keyword evidence="5 13" id="KW-0597">Phosphoprotein</keyword>
<evidence type="ECO:0000256" key="4">
    <source>
        <dbReference type="ARBA" id="ARBA00022490"/>
    </source>
</evidence>
<dbReference type="InterPro" id="IPR048988">
    <property type="entry name" value="STAT_linker"/>
</dbReference>
<evidence type="ECO:0000313" key="17">
    <source>
        <dbReference type="Proteomes" id="UP001145742"/>
    </source>
</evidence>
<evidence type="ECO:0000256" key="3">
    <source>
        <dbReference type="ARBA" id="ARBA00005586"/>
    </source>
</evidence>
<keyword evidence="7 13" id="KW-0805">Transcription regulation</keyword>
<dbReference type="InterPro" id="IPR000980">
    <property type="entry name" value="SH2"/>
</dbReference>
<dbReference type="Pfam" id="PF02865">
    <property type="entry name" value="STAT_int"/>
    <property type="match status" value="1"/>
</dbReference>
<dbReference type="Pfam" id="PF02864">
    <property type="entry name" value="STAT_bind"/>
    <property type="match status" value="1"/>
</dbReference>
<dbReference type="InterPro" id="IPR001217">
    <property type="entry name" value="STAT"/>
</dbReference>